<name>A0A919A0L4_9ACTN</name>
<dbReference type="EMBL" id="BNBC01000017">
    <property type="protein sequence ID" value="GHE80080.1"/>
    <property type="molecule type" value="Genomic_DNA"/>
</dbReference>
<evidence type="ECO:0000313" key="2">
    <source>
        <dbReference type="Proteomes" id="UP000641386"/>
    </source>
</evidence>
<dbReference type="RefSeq" id="WP_189901986.1">
    <property type="nucleotide sequence ID" value="NZ_BNBC01000017.1"/>
</dbReference>
<accession>A0A919A0L4</accession>
<gene>
    <name evidence="1" type="ORF">GCM10014715_39290</name>
</gene>
<organism evidence="1 2">
    <name type="scientific">Streptomyces spiralis</name>
    <dbReference type="NCBI Taxonomy" id="66376"/>
    <lineage>
        <taxon>Bacteria</taxon>
        <taxon>Bacillati</taxon>
        <taxon>Actinomycetota</taxon>
        <taxon>Actinomycetes</taxon>
        <taxon>Kitasatosporales</taxon>
        <taxon>Streptomycetaceae</taxon>
        <taxon>Streptomyces</taxon>
    </lineage>
</organism>
<evidence type="ECO:0000313" key="1">
    <source>
        <dbReference type="EMBL" id="GHE80080.1"/>
    </source>
</evidence>
<dbReference type="AlphaFoldDB" id="A0A919A0L4"/>
<reference evidence="1" key="2">
    <citation type="submission" date="2020-09" db="EMBL/GenBank/DDBJ databases">
        <authorList>
            <person name="Sun Q."/>
            <person name="Ohkuma M."/>
        </authorList>
    </citation>
    <scope>NUCLEOTIDE SEQUENCE</scope>
    <source>
        <strain evidence="1">JCM 3302</strain>
    </source>
</reference>
<keyword evidence="2" id="KW-1185">Reference proteome</keyword>
<protein>
    <submittedName>
        <fullName evidence="1">Uncharacterized protein</fullName>
    </submittedName>
</protein>
<sequence>MVAKKAFLAGRQEFAALYGVRAQQVTSWLARGALNYDHAVIVSGSPYWLLSFVRDFGAMTPRGKELDQRLLKQLVASQEPGVWARTKAEIPPVLGLQEATALFGLSSQQNLSAVVRQGRFVPPDYQLSGSPLWLLDTLIEAAPEIRSKSRTVMWAIVPQVEAALRQGCYTGPGSVIVPRGKAAAKALRPGQTV</sequence>
<comment type="caution">
    <text evidence="1">The sequence shown here is derived from an EMBL/GenBank/DDBJ whole genome shotgun (WGS) entry which is preliminary data.</text>
</comment>
<proteinExistence type="predicted"/>
<dbReference type="Proteomes" id="UP000641386">
    <property type="component" value="Unassembled WGS sequence"/>
</dbReference>
<reference evidence="1" key="1">
    <citation type="journal article" date="2014" name="Int. J. Syst. Evol. Microbiol.">
        <title>Complete genome sequence of Corynebacterium casei LMG S-19264T (=DSM 44701T), isolated from a smear-ripened cheese.</title>
        <authorList>
            <consortium name="US DOE Joint Genome Institute (JGI-PGF)"/>
            <person name="Walter F."/>
            <person name="Albersmeier A."/>
            <person name="Kalinowski J."/>
            <person name="Ruckert C."/>
        </authorList>
    </citation>
    <scope>NUCLEOTIDE SEQUENCE</scope>
    <source>
        <strain evidence="1">JCM 3302</strain>
    </source>
</reference>